<dbReference type="GO" id="GO:0051304">
    <property type="term" value="P:chromosome separation"/>
    <property type="evidence" value="ECO:0007669"/>
    <property type="project" value="InterPro"/>
</dbReference>
<evidence type="ECO:0000256" key="3">
    <source>
        <dbReference type="ARBA" id="ARBA00022829"/>
    </source>
</evidence>
<dbReference type="EMBL" id="CAFBLN010000001">
    <property type="protein sequence ID" value="CAB4857658.1"/>
    <property type="molecule type" value="Genomic_DNA"/>
</dbReference>
<keyword evidence="1" id="KW-0963">Cytoplasm</keyword>
<dbReference type="NCBIfam" id="TIGR00281">
    <property type="entry name" value="SMC-Scp complex subunit ScpB"/>
    <property type="match status" value="1"/>
</dbReference>
<dbReference type="PIRSF" id="PIRSF019345">
    <property type="entry name" value="ScpB"/>
    <property type="match status" value="1"/>
</dbReference>
<protein>
    <submittedName>
        <fullName evidence="5">Unannotated protein</fullName>
    </submittedName>
</protein>
<dbReference type="Gene3D" id="1.10.10.10">
    <property type="entry name" value="Winged helix-like DNA-binding domain superfamily/Winged helix DNA-binding domain"/>
    <property type="match status" value="2"/>
</dbReference>
<keyword evidence="2" id="KW-0132">Cell division</keyword>
<dbReference type="InterPro" id="IPR005234">
    <property type="entry name" value="ScpB_csome_segregation"/>
</dbReference>
<sequence length="197" mass="21244">MRVSGSLEQQLEAMLTVALEPITAAELADVLAVDADSVTKTLRTLQVELIEKKRGYIFVELASGWTMQSSSEVADAVARFANRDVSHRLSAAALETLAIIAYRQPISRVQISALRGVNVDGVSRLLEQRGYIEVVGKAEGPGQPVLYGTTETFLDRMGLASIGMLPPIENFLPPVSLAHEYADDMSPSVEVQDGSAE</sequence>
<dbReference type="InterPro" id="IPR036390">
    <property type="entry name" value="WH_DNA-bd_sf"/>
</dbReference>
<dbReference type="SUPFAM" id="SSF46785">
    <property type="entry name" value="Winged helix' DNA-binding domain"/>
    <property type="match status" value="2"/>
</dbReference>
<dbReference type="AlphaFoldDB" id="A0A6J7CLM4"/>
<reference evidence="5" key="1">
    <citation type="submission" date="2020-05" db="EMBL/GenBank/DDBJ databases">
        <authorList>
            <person name="Chiriac C."/>
            <person name="Salcher M."/>
            <person name="Ghai R."/>
            <person name="Kavagutti S V."/>
        </authorList>
    </citation>
    <scope>NUCLEOTIDE SEQUENCE</scope>
</reference>
<evidence type="ECO:0000313" key="5">
    <source>
        <dbReference type="EMBL" id="CAB4857658.1"/>
    </source>
</evidence>
<dbReference type="GO" id="GO:0051301">
    <property type="term" value="P:cell division"/>
    <property type="evidence" value="ECO:0007669"/>
    <property type="project" value="UniProtKB-KW"/>
</dbReference>
<name>A0A6J7CLM4_9ZZZZ</name>
<keyword evidence="4" id="KW-0131">Cell cycle</keyword>
<dbReference type="PANTHER" id="PTHR34298">
    <property type="entry name" value="SEGREGATION AND CONDENSATION PROTEIN B"/>
    <property type="match status" value="1"/>
</dbReference>
<evidence type="ECO:0000256" key="4">
    <source>
        <dbReference type="ARBA" id="ARBA00023306"/>
    </source>
</evidence>
<proteinExistence type="predicted"/>
<accession>A0A6J7CLM4</accession>
<organism evidence="5">
    <name type="scientific">freshwater metagenome</name>
    <dbReference type="NCBI Taxonomy" id="449393"/>
    <lineage>
        <taxon>unclassified sequences</taxon>
        <taxon>metagenomes</taxon>
        <taxon>ecological metagenomes</taxon>
    </lineage>
</organism>
<evidence type="ECO:0000256" key="1">
    <source>
        <dbReference type="ARBA" id="ARBA00022490"/>
    </source>
</evidence>
<keyword evidence="3" id="KW-0159">Chromosome partition</keyword>
<dbReference type="InterPro" id="IPR036388">
    <property type="entry name" value="WH-like_DNA-bd_sf"/>
</dbReference>
<dbReference type="PANTHER" id="PTHR34298:SF2">
    <property type="entry name" value="SEGREGATION AND CONDENSATION PROTEIN B"/>
    <property type="match status" value="1"/>
</dbReference>
<evidence type="ECO:0000256" key="2">
    <source>
        <dbReference type="ARBA" id="ARBA00022618"/>
    </source>
</evidence>
<gene>
    <name evidence="5" type="ORF">UFOPK3381_00075</name>
</gene>
<dbReference type="Pfam" id="PF04079">
    <property type="entry name" value="SMC_ScpB"/>
    <property type="match status" value="1"/>
</dbReference>